<dbReference type="SUPFAM" id="SSF48452">
    <property type="entry name" value="TPR-like"/>
    <property type="match status" value="1"/>
</dbReference>
<dbReference type="Gene3D" id="1.25.40.390">
    <property type="match status" value="1"/>
</dbReference>
<comment type="subcellular location">
    <subcellularLocation>
        <location evidence="1">Cell outer membrane</location>
    </subcellularLocation>
</comment>
<dbReference type="GO" id="GO:0009279">
    <property type="term" value="C:cell outer membrane"/>
    <property type="evidence" value="ECO:0007669"/>
    <property type="project" value="UniProtKB-SubCell"/>
</dbReference>
<evidence type="ECO:0000256" key="5">
    <source>
        <dbReference type="ARBA" id="ARBA00023237"/>
    </source>
</evidence>
<feature type="signal peptide" evidence="6">
    <location>
        <begin position="1"/>
        <end position="24"/>
    </location>
</feature>
<dbReference type="InterPro" id="IPR012944">
    <property type="entry name" value="SusD_RagB_dom"/>
</dbReference>
<dbReference type="AlphaFoldDB" id="A0A1M6GBJ2"/>
<dbReference type="InterPro" id="IPR011990">
    <property type="entry name" value="TPR-like_helical_dom_sf"/>
</dbReference>
<evidence type="ECO:0000259" key="8">
    <source>
        <dbReference type="Pfam" id="PF14322"/>
    </source>
</evidence>
<protein>
    <submittedName>
        <fullName evidence="9">SusD family protein</fullName>
    </submittedName>
</protein>
<name>A0A1M6GBJ2_9FLAO</name>
<evidence type="ECO:0000313" key="9">
    <source>
        <dbReference type="EMBL" id="SHJ07272.1"/>
    </source>
</evidence>
<evidence type="ECO:0000256" key="4">
    <source>
        <dbReference type="ARBA" id="ARBA00023136"/>
    </source>
</evidence>
<accession>A0A1M6GBJ2</accession>
<dbReference type="EMBL" id="FQYP01000005">
    <property type="protein sequence ID" value="SHJ07272.1"/>
    <property type="molecule type" value="Genomic_DNA"/>
</dbReference>
<organism evidence="9 10">
    <name type="scientific">Aquimarina spongiae</name>
    <dbReference type="NCBI Taxonomy" id="570521"/>
    <lineage>
        <taxon>Bacteria</taxon>
        <taxon>Pseudomonadati</taxon>
        <taxon>Bacteroidota</taxon>
        <taxon>Flavobacteriia</taxon>
        <taxon>Flavobacteriales</taxon>
        <taxon>Flavobacteriaceae</taxon>
        <taxon>Aquimarina</taxon>
    </lineage>
</organism>
<keyword evidence="4" id="KW-0472">Membrane</keyword>
<evidence type="ECO:0000259" key="7">
    <source>
        <dbReference type="Pfam" id="PF07980"/>
    </source>
</evidence>
<proteinExistence type="inferred from homology"/>
<evidence type="ECO:0000256" key="3">
    <source>
        <dbReference type="ARBA" id="ARBA00022729"/>
    </source>
</evidence>
<evidence type="ECO:0000256" key="2">
    <source>
        <dbReference type="ARBA" id="ARBA00006275"/>
    </source>
</evidence>
<comment type="similarity">
    <text evidence="2">Belongs to the SusD family.</text>
</comment>
<evidence type="ECO:0000313" key="10">
    <source>
        <dbReference type="Proteomes" id="UP000184432"/>
    </source>
</evidence>
<dbReference type="CDD" id="cd08977">
    <property type="entry name" value="SusD"/>
    <property type="match status" value="1"/>
</dbReference>
<reference evidence="10" key="1">
    <citation type="submission" date="2016-11" db="EMBL/GenBank/DDBJ databases">
        <authorList>
            <person name="Varghese N."/>
            <person name="Submissions S."/>
        </authorList>
    </citation>
    <scope>NUCLEOTIDE SEQUENCE [LARGE SCALE GENOMIC DNA]</scope>
    <source>
        <strain evidence="10">DSM 22623</strain>
    </source>
</reference>
<feature type="domain" description="SusD-like N-terminal" evidence="8">
    <location>
        <begin position="89"/>
        <end position="236"/>
    </location>
</feature>
<evidence type="ECO:0000256" key="6">
    <source>
        <dbReference type="SAM" id="SignalP"/>
    </source>
</evidence>
<dbReference type="Pfam" id="PF07980">
    <property type="entry name" value="SusD_RagB"/>
    <property type="match status" value="1"/>
</dbReference>
<sequence>MLNFNIPKTRLMKLIKIYSLFCLAACLWSCDLDTVPESATTVDNFFNDDDEITAGIINIYDGLQGSNPLEGDGGFNNPHLAIQIEYQMAETLSDNSRTKSGSPQGFDFETFTVTPETAAVITYYRSMYNIIFRANLVLENLENASEENANRFEAEARFLRAYAYFNLVRFYGDVPLVDRVIGPQETEIAFTRVDESLVYELIVSDLQFAVASDLDNSFRTRASKAAAQTFLAKVYLTLGTNYLEAQRLLEDVIASGDYSLEPNFLDIFYNEANDETVFSIGFDDTIVNDSQGFSAEFLDAVGRGTGSNYATAELVEAFNNFGGNRGQFTFREDPGNPGLFQTVKFLPIVDETVGVTTAPANPRIAGNDWIVTRYADVLLLHVEAIMAGGLETSAPAAIASFQAVRQRAGIMDPVTNITKQALMDERRVELAFENHRFLDLKRFGVAQDVLSAFSAANSFEFQATDLLLPIPGAEISISQGLLTQNPGY</sequence>
<dbReference type="Pfam" id="PF14322">
    <property type="entry name" value="SusD-like_3"/>
    <property type="match status" value="1"/>
</dbReference>
<keyword evidence="5" id="KW-0998">Cell outer membrane</keyword>
<keyword evidence="10" id="KW-1185">Reference proteome</keyword>
<feature type="chain" id="PRO_5012680526" evidence="6">
    <location>
        <begin position="25"/>
        <end position="488"/>
    </location>
</feature>
<feature type="domain" description="RagB/SusD" evidence="7">
    <location>
        <begin position="358"/>
        <end position="488"/>
    </location>
</feature>
<gene>
    <name evidence="9" type="ORF">SAMN04488508_105181</name>
</gene>
<keyword evidence="3 6" id="KW-0732">Signal</keyword>
<evidence type="ECO:0000256" key="1">
    <source>
        <dbReference type="ARBA" id="ARBA00004442"/>
    </source>
</evidence>
<dbReference type="STRING" id="570521.SAMN04488508_105181"/>
<dbReference type="InterPro" id="IPR033985">
    <property type="entry name" value="SusD-like_N"/>
</dbReference>
<dbReference type="Proteomes" id="UP000184432">
    <property type="component" value="Unassembled WGS sequence"/>
</dbReference>